<evidence type="ECO:0000313" key="5">
    <source>
        <dbReference type="Proteomes" id="UP000078561"/>
    </source>
</evidence>
<feature type="region of interest" description="Disordered" evidence="2">
    <location>
        <begin position="1"/>
        <end position="146"/>
    </location>
</feature>
<dbReference type="GO" id="GO:0005737">
    <property type="term" value="C:cytoplasm"/>
    <property type="evidence" value="ECO:0007669"/>
    <property type="project" value="TreeGrafter"/>
</dbReference>
<dbReference type="GO" id="GO:0005634">
    <property type="term" value="C:nucleus"/>
    <property type="evidence" value="ECO:0007669"/>
    <property type="project" value="UniProtKB-SubCell"/>
</dbReference>
<dbReference type="PANTHER" id="PTHR16121:SF0">
    <property type="entry name" value="CAP-SPECIFIC MRNA (NUCLEOSIDE-2'-O-)-METHYLTRANSFERASE 1"/>
    <property type="match status" value="1"/>
</dbReference>
<keyword evidence="1" id="KW-0949">S-adenosyl-L-methionine</keyword>
<dbReference type="AlphaFoldDB" id="A0A163JGR9"/>
<evidence type="ECO:0000256" key="2">
    <source>
        <dbReference type="SAM" id="MobiDB-lite"/>
    </source>
</evidence>
<dbReference type="STRING" id="4829.A0A163JGR9"/>
<comment type="catalytic activity">
    <reaction evidence="1">
        <text>a 5'-end (N(7)-methyl 5'-triphosphoguanosine)-ribonucleoside in mRNA + S-adenosyl-L-methionine = a 5'-end (N(7)-methyl 5'-triphosphoguanosine)-(2'-O-methyl-ribonucleoside) in mRNA + S-adenosyl-L-homocysteine + H(+)</text>
        <dbReference type="Rhea" id="RHEA:67020"/>
        <dbReference type="Rhea" id="RHEA-COMP:17167"/>
        <dbReference type="Rhea" id="RHEA-COMP:17168"/>
        <dbReference type="ChEBI" id="CHEBI:15378"/>
        <dbReference type="ChEBI" id="CHEBI:57856"/>
        <dbReference type="ChEBI" id="CHEBI:59789"/>
        <dbReference type="ChEBI" id="CHEBI:156461"/>
        <dbReference type="ChEBI" id="CHEBI:167609"/>
        <dbReference type="EC" id="2.1.1.57"/>
    </reaction>
</comment>
<dbReference type="EC" id="2.1.1.57" evidence="1"/>
<dbReference type="Gene3D" id="3.40.50.12760">
    <property type="match status" value="2"/>
</dbReference>
<keyword evidence="1" id="KW-0539">Nucleus</keyword>
<dbReference type="OMA" id="LANTIEC"/>
<dbReference type="Proteomes" id="UP000078561">
    <property type="component" value="Unassembled WGS sequence"/>
</dbReference>
<dbReference type="InterPro" id="IPR025816">
    <property type="entry name" value="RrmJ-type_MeTrfase"/>
</dbReference>
<dbReference type="GO" id="GO:0032259">
    <property type="term" value="P:methylation"/>
    <property type="evidence" value="ECO:0007669"/>
    <property type="project" value="UniProtKB-KW"/>
</dbReference>
<dbReference type="GO" id="GO:0006370">
    <property type="term" value="P:7-methylguanosine mRNA capping"/>
    <property type="evidence" value="ECO:0007669"/>
    <property type="project" value="UniProtKB-UniRule"/>
</dbReference>
<protein>
    <recommendedName>
        <fullName evidence="1">Cap-specific mRNA (nucleoside-2'-O-)-methyltransferase 1</fullName>
        <ecNumber evidence="1">2.1.1.57</ecNumber>
    </recommendedName>
    <alternativeName>
        <fullName evidence="1">Cap1 2'O-ribose methyltransferase 1</fullName>
    </alternativeName>
</protein>
<keyword evidence="1" id="KW-0506">mRNA capping</keyword>
<proteinExistence type="predicted"/>
<evidence type="ECO:0000259" key="3">
    <source>
        <dbReference type="PROSITE" id="PS51613"/>
    </source>
</evidence>
<feature type="domain" description="RrmJ-type SAM-dependent 2'-O-MTase" evidence="3">
    <location>
        <begin position="336"/>
        <end position="406"/>
    </location>
</feature>
<dbReference type="InParanoid" id="A0A163JGR9"/>
<dbReference type="InterPro" id="IPR050851">
    <property type="entry name" value="mRNA_Cap_2O-Ribose_MeTrfase"/>
</dbReference>
<keyword evidence="1" id="KW-0489">Methyltransferase</keyword>
<dbReference type="SUPFAM" id="SSF53335">
    <property type="entry name" value="S-adenosyl-L-methionine-dependent methyltransferases"/>
    <property type="match status" value="1"/>
</dbReference>
<dbReference type="PANTHER" id="PTHR16121">
    <property type="entry name" value="CAP-SPECIFIC MRNA (NUCLEOSIDE-2'-O-)-METHYLTRANSFERASE 1-RELATED"/>
    <property type="match status" value="1"/>
</dbReference>
<evidence type="ECO:0000256" key="1">
    <source>
        <dbReference type="RuleBase" id="RU368012"/>
    </source>
</evidence>
<feature type="compositionally biased region" description="Polar residues" evidence="2">
    <location>
        <begin position="51"/>
        <end position="67"/>
    </location>
</feature>
<dbReference type="GO" id="GO:0003676">
    <property type="term" value="F:nucleic acid binding"/>
    <property type="evidence" value="ECO:0007669"/>
    <property type="project" value="UniProtKB-UniRule"/>
</dbReference>
<dbReference type="InterPro" id="IPR029063">
    <property type="entry name" value="SAM-dependent_MTases_sf"/>
</dbReference>
<accession>A0A163JGR9</accession>
<feature type="compositionally biased region" description="Low complexity" evidence="2">
    <location>
        <begin position="90"/>
        <end position="116"/>
    </location>
</feature>
<sequence length="501" mass="57068">MYTDADPNYRDTPVYSGIPPPSLRDVQGQSRYNDQHNRQYNNHQQDDLSRYNPQRQLPSGQRSNAASNRYHPYTTASHDAGPRSGDGRSYQQQRNDPYQQQHYQQQQPPQQQQHYPGSSQLQPVTSEAPPHSQPVTTPAAKPAPKLDMRTSTDFIECGSEQDSIQLSLEELCACIQVGTAKVDYDFLCSNDLVKTAIELGVKGSQVPDDVRITAKAKSNPFDCLDKYTFMNRDAMKLAALDATFHLTRTDNTGKTFMFADLCGGPGGFTEYLFWRMHHQSRGISARGYGMTLQSAATKHQYHWHLENIPSHITVNFTQGQQEEGSGGKGVQSEHAAKRLILCEVITMLTCLKQDGTFVCKCFDIFEEFTADLVWLLYQLFGSICITKPLTSDPASSERYLICRRLRFQHPIKLIDALLRVNDAFDKDPEQVGRFVPRQVLEKDEVFSDYVKMRNMKFLLKQIDALEQMETYIANPNRPVLHLPDRVQSQCLQEWNLLPTNE</sequence>
<dbReference type="InterPro" id="IPR002877">
    <property type="entry name" value="RNA_MeTrfase_FtsJ_dom"/>
</dbReference>
<name>A0A163JGR9_ABSGL</name>
<comment type="subcellular location">
    <subcellularLocation>
        <location evidence="1">Nucleus</location>
    </subcellularLocation>
</comment>
<dbReference type="OrthoDB" id="10251234at2759"/>
<keyword evidence="5" id="KW-1185">Reference proteome</keyword>
<dbReference type="Pfam" id="PF01728">
    <property type="entry name" value="FtsJ"/>
    <property type="match status" value="1"/>
</dbReference>
<dbReference type="PROSITE" id="PS51613">
    <property type="entry name" value="SAM_MT_RRMJ"/>
    <property type="match status" value="1"/>
</dbReference>
<dbReference type="EMBL" id="LT553525">
    <property type="protein sequence ID" value="SAM01221.1"/>
    <property type="molecule type" value="Genomic_DNA"/>
</dbReference>
<gene>
    <name evidence="4" type="primary">ABSGL_06962.1 scaffold 8715</name>
</gene>
<organism evidence="4">
    <name type="scientific">Absidia glauca</name>
    <name type="common">Pin mould</name>
    <dbReference type="NCBI Taxonomy" id="4829"/>
    <lineage>
        <taxon>Eukaryota</taxon>
        <taxon>Fungi</taxon>
        <taxon>Fungi incertae sedis</taxon>
        <taxon>Mucoromycota</taxon>
        <taxon>Mucoromycotina</taxon>
        <taxon>Mucoromycetes</taxon>
        <taxon>Mucorales</taxon>
        <taxon>Cunninghamellaceae</taxon>
        <taxon>Absidia</taxon>
    </lineage>
</organism>
<keyword evidence="1" id="KW-0808">Transferase</keyword>
<dbReference type="GO" id="GO:0004483">
    <property type="term" value="F:methyltransferase cap1 activity"/>
    <property type="evidence" value="ECO:0007669"/>
    <property type="project" value="UniProtKB-UniRule"/>
</dbReference>
<feature type="compositionally biased region" description="Polar residues" evidence="2">
    <location>
        <begin position="27"/>
        <end position="43"/>
    </location>
</feature>
<keyword evidence="1" id="KW-0507">mRNA processing</keyword>
<dbReference type="GO" id="GO:0016556">
    <property type="term" value="P:mRNA modification"/>
    <property type="evidence" value="ECO:0007669"/>
    <property type="project" value="UniProtKB-UniRule"/>
</dbReference>
<reference evidence="4" key="1">
    <citation type="submission" date="2016-04" db="EMBL/GenBank/DDBJ databases">
        <authorList>
            <person name="Evans L.H."/>
            <person name="Alamgir A."/>
            <person name="Owens N."/>
            <person name="Weber N.D."/>
            <person name="Virtaneva K."/>
            <person name="Barbian K."/>
            <person name="Babar A."/>
            <person name="Rosenke K."/>
        </authorList>
    </citation>
    <scope>NUCLEOTIDE SEQUENCE [LARGE SCALE GENOMIC DNA]</scope>
    <source>
        <strain evidence="4">CBS 101.48</strain>
    </source>
</reference>
<comment type="function">
    <text evidence="1">S-adenosyl-L-methionine-dependent methyltransferase that mediates RNA cap1 2'-O-ribose methylation to the 5'-cap structure of RNAs. Methylates the ribose of the first nucleotide of a m(7)GpppG-capped mRNA to produce m(7)GpppNmp (cap1).</text>
</comment>
<evidence type="ECO:0000313" key="4">
    <source>
        <dbReference type="EMBL" id="SAM01221.1"/>
    </source>
</evidence>